<gene>
    <name evidence="1" type="ORF">KC01_LOCUS25748</name>
</gene>
<dbReference type="Proteomes" id="UP001497482">
    <property type="component" value="Chromosome 21"/>
</dbReference>
<evidence type="ECO:0000313" key="2">
    <source>
        <dbReference type="Proteomes" id="UP001497482"/>
    </source>
</evidence>
<reference evidence="1 2" key="1">
    <citation type="submission" date="2024-04" db="EMBL/GenBank/DDBJ databases">
        <authorList>
            <person name="Waldvogel A.-M."/>
            <person name="Schoenle A."/>
        </authorList>
    </citation>
    <scope>NUCLEOTIDE SEQUENCE [LARGE SCALE GENOMIC DNA]</scope>
</reference>
<organism evidence="1 2">
    <name type="scientific">Knipowitschia caucasica</name>
    <name type="common">Caucasian dwarf goby</name>
    <name type="synonym">Pomatoschistus caucasicus</name>
    <dbReference type="NCBI Taxonomy" id="637954"/>
    <lineage>
        <taxon>Eukaryota</taxon>
        <taxon>Metazoa</taxon>
        <taxon>Chordata</taxon>
        <taxon>Craniata</taxon>
        <taxon>Vertebrata</taxon>
        <taxon>Euteleostomi</taxon>
        <taxon>Actinopterygii</taxon>
        <taxon>Neopterygii</taxon>
        <taxon>Teleostei</taxon>
        <taxon>Neoteleostei</taxon>
        <taxon>Acanthomorphata</taxon>
        <taxon>Gobiaria</taxon>
        <taxon>Gobiiformes</taxon>
        <taxon>Gobioidei</taxon>
        <taxon>Gobiidae</taxon>
        <taxon>Gobiinae</taxon>
        <taxon>Knipowitschia</taxon>
    </lineage>
</organism>
<sequence length="72" mass="7376">MTLVFQPGNSSGIKPLFCFASSSVVVSPEPCFSLSVEIGLASHWKTKVAAAAAPSKGMHSPPASSSVLCAHM</sequence>
<name>A0AAV2LCC7_KNICA</name>
<dbReference type="AlphaFoldDB" id="A0AAV2LCC7"/>
<dbReference type="EMBL" id="OZ035843">
    <property type="protein sequence ID" value="CAL1597204.1"/>
    <property type="molecule type" value="Genomic_DNA"/>
</dbReference>
<evidence type="ECO:0000313" key="1">
    <source>
        <dbReference type="EMBL" id="CAL1597204.1"/>
    </source>
</evidence>
<protein>
    <submittedName>
        <fullName evidence="1">Uncharacterized protein</fullName>
    </submittedName>
</protein>
<keyword evidence="2" id="KW-1185">Reference proteome</keyword>
<proteinExistence type="predicted"/>
<accession>A0AAV2LCC7</accession>